<keyword evidence="1" id="KW-1133">Transmembrane helix</keyword>
<evidence type="ECO:0000313" key="3">
    <source>
        <dbReference type="Proteomes" id="UP000645828"/>
    </source>
</evidence>
<organism evidence="2 3">
    <name type="scientific">Nyctereutes procyonoides</name>
    <name type="common">Raccoon dog</name>
    <name type="synonym">Canis procyonoides</name>
    <dbReference type="NCBI Taxonomy" id="34880"/>
    <lineage>
        <taxon>Eukaryota</taxon>
        <taxon>Metazoa</taxon>
        <taxon>Chordata</taxon>
        <taxon>Craniata</taxon>
        <taxon>Vertebrata</taxon>
        <taxon>Euteleostomi</taxon>
        <taxon>Mammalia</taxon>
        <taxon>Eutheria</taxon>
        <taxon>Laurasiatheria</taxon>
        <taxon>Carnivora</taxon>
        <taxon>Caniformia</taxon>
        <taxon>Canidae</taxon>
        <taxon>Nyctereutes</taxon>
    </lineage>
</organism>
<keyword evidence="1" id="KW-0472">Membrane</keyword>
<proteinExistence type="predicted"/>
<feature type="transmembrane region" description="Helical" evidence="1">
    <location>
        <begin position="77"/>
        <end position="97"/>
    </location>
</feature>
<accession>A0A811Y168</accession>
<keyword evidence="1" id="KW-0812">Transmembrane</keyword>
<evidence type="ECO:0000313" key="2">
    <source>
        <dbReference type="EMBL" id="CAD7671359.1"/>
    </source>
</evidence>
<gene>
    <name evidence="2" type="ORF">NYPRO_LOCUS4154</name>
</gene>
<dbReference type="Proteomes" id="UP000645828">
    <property type="component" value="Unassembled WGS sequence"/>
</dbReference>
<keyword evidence="3" id="KW-1185">Reference proteome</keyword>
<dbReference type="EMBL" id="CAJHUB010000662">
    <property type="protein sequence ID" value="CAD7671359.1"/>
    <property type="molecule type" value="Genomic_DNA"/>
</dbReference>
<protein>
    <submittedName>
        <fullName evidence="2">(raccoon dog) hypothetical protein</fullName>
    </submittedName>
</protein>
<reference evidence="2" key="1">
    <citation type="submission" date="2020-12" db="EMBL/GenBank/DDBJ databases">
        <authorList>
            <consortium name="Molecular Ecology Group"/>
        </authorList>
    </citation>
    <scope>NUCLEOTIDE SEQUENCE</scope>
    <source>
        <strain evidence="2">TBG_1078</strain>
    </source>
</reference>
<evidence type="ECO:0000256" key="1">
    <source>
        <dbReference type="SAM" id="Phobius"/>
    </source>
</evidence>
<name>A0A811Y168_NYCPR</name>
<sequence>MTFATKLSNQNFIIFLNRIQITILGYKGCDFFAILDQLGPDTLPDGRIWLLASTPTFHQHNSFCMGSLPKRVGLQGCAQMGFLVLFIMPLLISLVAAELPGSTETMTLAHPACITILSKKKMSALFNCKSRWQQAAVTHLVLGTACC</sequence>
<dbReference type="AlphaFoldDB" id="A0A811Y168"/>
<comment type="caution">
    <text evidence="2">The sequence shown here is derived from an EMBL/GenBank/DDBJ whole genome shotgun (WGS) entry which is preliminary data.</text>
</comment>